<evidence type="ECO:0000313" key="3">
    <source>
        <dbReference type="EMBL" id="OJG35416.1"/>
    </source>
</evidence>
<dbReference type="Proteomes" id="UP000183700">
    <property type="component" value="Unassembled WGS sequence"/>
</dbReference>
<keyword evidence="4" id="KW-1185">Reference proteome</keyword>
<dbReference type="SUPFAM" id="SSF51735">
    <property type="entry name" value="NAD(P)-binding Rossmann-fold domains"/>
    <property type="match status" value="1"/>
</dbReference>
<dbReference type="SMART" id="SM00829">
    <property type="entry name" value="PKS_ER"/>
    <property type="match status" value="1"/>
</dbReference>
<dbReference type="Gene3D" id="3.90.180.10">
    <property type="entry name" value="Medium-chain alcohol dehydrogenases, catalytic domain"/>
    <property type="match status" value="1"/>
</dbReference>
<dbReference type="AlphaFoldDB" id="A0A1L8STW7"/>
<dbReference type="PANTHER" id="PTHR11695">
    <property type="entry name" value="ALCOHOL DEHYDROGENASE RELATED"/>
    <property type="match status" value="1"/>
</dbReference>
<reference evidence="3 4" key="1">
    <citation type="submission" date="2014-12" db="EMBL/GenBank/DDBJ databases">
        <title>Draft genome sequences of 29 type strains of Enterococci.</title>
        <authorList>
            <person name="Zhong Z."/>
            <person name="Sun Z."/>
            <person name="Liu W."/>
            <person name="Zhang W."/>
            <person name="Zhang H."/>
        </authorList>
    </citation>
    <scope>NUCLEOTIDE SEQUENCE [LARGE SCALE GENOMIC DNA]</scope>
    <source>
        <strain evidence="3 4">DSM 22802</strain>
    </source>
</reference>
<dbReference type="InterPro" id="IPR036291">
    <property type="entry name" value="NAD(P)-bd_dom_sf"/>
</dbReference>
<dbReference type="EMBL" id="JXKM01000006">
    <property type="protein sequence ID" value="OJG35416.1"/>
    <property type="molecule type" value="Genomic_DNA"/>
</dbReference>
<dbReference type="InterPro" id="IPR011032">
    <property type="entry name" value="GroES-like_sf"/>
</dbReference>
<dbReference type="InterPro" id="IPR050700">
    <property type="entry name" value="YIM1/Zinc_Alcohol_DH_Fams"/>
</dbReference>
<accession>A0A1L8STW7</accession>
<protein>
    <submittedName>
        <fullName evidence="3">Oxidoreductase, zinc-binding</fullName>
    </submittedName>
</protein>
<dbReference type="Pfam" id="PF08240">
    <property type="entry name" value="ADH_N"/>
    <property type="match status" value="1"/>
</dbReference>
<dbReference type="SUPFAM" id="SSF50129">
    <property type="entry name" value="GroES-like"/>
    <property type="match status" value="1"/>
</dbReference>
<dbReference type="Gene3D" id="3.40.50.720">
    <property type="entry name" value="NAD(P)-binding Rossmann-like Domain"/>
    <property type="match status" value="1"/>
</dbReference>
<comment type="caution">
    <text evidence="3">The sequence shown here is derived from an EMBL/GenBank/DDBJ whole genome shotgun (WGS) entry which is preliminary data.</text>
</comment>
<evidence type="ECO:0000313" key="4">
    <source>
        <dbReference type="Proteomes" id="UP000183700"/>
    </source>
</evidence>
<dbReference type="STRING" id="319970.RV00_GL002601"/>
<name>A0A1L8STW7_9ENTE</name>
<evidence type="ECO:0000256" key="1">
    <source>
        <dbReference type="ARBA" id="ARBA00023002"/>
    </source>
</evidence>
<keyword evidence="1" id="KW-0560">Oxidoreductase</keyword>
<dbReference type="InterPro" id="IPR002364">
    <property type="entry name" value="Quin_OxRdtase/zeta-crystal_CS"/>
</dbReference>
<dbReference type="PROSITE" id="PS01162">
    <property type="entry name" value="QOR_ZETA_CRYSTAL"/>
    <property type="match status" value="1"/>
</dbReference>
<organism evidence="3 4">
    <name type="scientific">Enterococcus devriesei</name>
    <dbReference type="NCBI Taxonomy" id="319970"/>
    <lineage>
        <taxon>Bacteria</taxon>
        <taxon>Bacillati</taxon>
        <taxon>Bacillota</taxon>
        <taxon>Bacilli</taxon>
        <taxon>Lactobacillales</taxon>
        <taxon>Enterococcaceae</taxon>
        <taxon>Enterococcus</taxon>
    </lineage>
</organism>
<feature type="domain" description="Enoyl reductase (ER)" evidence="2">
    <location>
        <begin position="23"/>
        <end position="338"/>
    </location>
</feature>
<dbReference type="Pfam" id="PF13602">
    <property type="entry name" value="ADH_zinc_N_2"/>
    <property type="match status" value="1"/>
</dbReference>
<dbReference type="InterPro" id="IPR013154">
    <property type="entry name" value="ADH-like_N"/>
</dbReference>
<proteinExistence type="predicted"/>
<dbReference type="CDD" id="cd05289">
    <property type="entry name" value="MDR_like_2"/>
    <property type="match status" value="1"/>
</dbReference>
<dbReference type="GO" id="GO:0016491">
    <property type="term" value="F:oxidoreductase activity"/>
    <property type="evidence" value="ECO:0007669"/>
    <property type="project" value="UniProtKB-KW"/>
</dbReference>
<dbReference type="PANTHER" id="PTHR11695:SF294">
    <property type="entry name" value="RETICULON-4-INTERACTING PROTEIN 1, MITOCHONDRIAL"/>
    <property type="match status" value="1"/>
</dbReference>
<sequence>MEEFILTHTMKAALITHYKQAFPSIEQVVIPKIGATDVLVKVVAASINPIDLKTKDGGLKMLLKYNMPLVLGSDFAGIITQVGEKVTAFNVGDPVYGRVQKNRIGTFAEYIAVDHNDIARKPRNLSFEEAAAIPLVGLTSYQALHDIMKIKPGQKVLIQAGSGGIGTIAIQIAKMLGAYVTTTTSAKNFALVKSLGADQVIDYKTEKFQDKLSDYDYVFDTQGGKILEDAFKIIKPGGKVVSISGLPNARFAKEYQLPLWKKLIFALITSRLSALEKAAKAEYIFLFMKPSGAELEILRTAIEANKIKPVIDRVLPFAAIEEAFRYSKSGRAKGKIILKINEIAE</sequence>
<dbReference type="InterPro" id="IPR020843">
    <property type="entry name" value="ER"/>
</dbReference>
<dbReference type="GO" id="GO:0008270">
    <property type="term" value="F:zinc ion binding"/>
    <property type="evidence" value="ECO:0007669"/>
    <property type="project" value="InterPro"/>
</dbReference>
<gene>
    <name evidence="3" type="ORF">RV00_GL002601</name>
</gene>
<evidence type="ECO:0000259" key="2">
    <source>
        <dbReference type="SMART" id="SM00829"/>
    </source>
</evidence>